<dbReference type="SUPFAM" id="SSF103473">
    <property type="entry name" value="MFS general substrate transporter"/>
    <property type="match status" value="1"/>
</dbReference>
<dbReference type="Proteomes" id="UP000002027">
    <property type="component" value="Chromosome 1"/>
</dbReference>
<evidence type="ECO:0000259" key="9">
    <source>
        <dbReference type="PROSITE" id="PS50850"/>
    </source>
</evidence>
<dbReference type="AlphaFoldDB" id="D1C5K1"/>
<keyword evidence="3" id="KW-1003">Cell membrane</keyword>
<feature type="transmembrane region" description="Helical" evidence="8">
    <location>
        <begin position="80"/>
        <end position="98"/>
    </location>
</feature>
<reference evidence="11" key="1">
    <citation type="submission" date="2009-11" db="EMBL/GenBank/DDBJ databases">
        <title>The complete chromosome 1 of Sphaerobacter thermophilus DSM 20745.</title>
        <authorList>
            <person name="Lucas S."/>
            <person name="Copeland A."/>
            <person name="Lapidus A."/>
            <person name="Glavina del Rio T."/>
            <person name="Dalin E."/>
            <person name="Tice H."/>
            <person name="Bruce D."/>
            <person name="Goodwin L."/>
            <person name="Pitluck S."/>
            <person name="Kyrpides N."/>
            <person name="Mavromatis K."/>
            <person name="Ivanova N."/>
            <person name="Mikhailova N."/>
            <person name="LaButti K.M."/>
            <person name="Clum A."/>
            <person name="Sun H.I."/>
            <person name="Brettin T."/>
            <person name="Detter J.C."/>
            <person name="Han C."/>
            <person name="Larimer F."/>
            <person name="Land M."/>
            <person name="Hauser L."/>
            <person name="Markowitz V."/>
            <person name="Cheng J.F."/>
            <person name="Hugenholtz P."/>
            <person name="Woyke T."/>
            <person name="Wu D."/>
            <person name="Steenblock K."/>
            <person name="Schneider S."/>
            <person name="Pukall R."/>
            <person name="Goeker M."/>
            <person name="Klenk H.P."/>
            <person name="Eisen J.A."/>
        </authorList>
    </citation>
    <scope>NUCLEOTIDE SEQUENCE [LARGE SCALE GENOMIC DNA]</scope>
    <source>
        <strain evidence="11">ATCC 49802 / DSM 20745 / S 6022</strain>
    </source>
</reference>
<evidence type="ECO:0000256" key="3">
    <source>
        <dbReference type="ARBA" id="ARBA00022475"/>
    </source>
</evidence>
<dbReference type="RefSeq" id="WP_012870566.1">
    <property type="nucleotide sequence ID" value="NC_013523.1"/>
</dbReference>
<feature type="transmembrane region" description="Helical" evidence="8">
    <location>
        <begin position="232"/>
        <end position="249"/>
    </location>
</feature>
<dbReference type="eggNOG" id="COG0477">
    <property type="taxonomic scope" value="Bacteria"/>
</dbReference>
<feature type="transmembrane region" description="Helical" evidence="8">
    <location>
        <begin position="12"/>
        <end position="33"/>
    </location>
</feature>
<sequence length="529" mass="54470">MSELTQRTYERRWWTLAVLSLALAVISLDNMILNVALPTLVRDLNATSSQLQWIVDSYVLVFAGLLLTAGALGDRFGRKLALMVGLGVFGAFSALAAMSGTANQLITTRALMGIGGALIMPSTLSILTNVFPPAERAKAIGIWAAVNGLSIPLGPVLGGWLLEHYSWGSIFLINLPVVVVSLIAATILVPESRDAKALPLDPVGAVLSIAGLAALLYAIIEAPSAGWTSGTTIAWFAVAAVALGAFILWERRVPYPMFDTRLFKNPRFSAASLSVTMVFFGLFGATFFLTQHMQFVLGFDTLQTGVRMIPVAVGVGIAAPLSARLTARFGSKVMVAAGLTVVALGLGLMSTATVESGYGLVATCMIVAGAGMGLAMTPATDAVMGAVPKDNAGVGSAVNDTTRQVGGALGVAVLGSLLATNYSDAMRGPASTLPPEVTAVTRDSVGAALEVAAQLPDPAAALALVNAARIAFIDAMGTTLVIGAGVTLVGAAIALLFLPARAANEEATPEPVQAADEVEAPEEEPVLTL</sequence>
<accession>D1C5K1</accession>
<feature type="region of interest" description="Disordered" evidence="7">
    <location>
        <begin position="506"/>
        <end position="529"/>
    </location>
</feature>
<dbReference type="InterPro" id="IPR020846">
    <property type="entry name" value="MFS_dom"/>
</dbReference>
<dbReference type="Gene3D" id="1.20.1720.10">
    <property type="entry name" value="Multidrug resistance protein D"/>
    <property type="match status" value="1"/>
</dbReference>
<keyword evidence="2" id="KW-0813">Transport</keyword>
<dbReference type="CDD" id="cd17321">
    <property type="entry name" value="MFS_MMR_MDR_like"/>
    <property type="match status" value="1"/>
</dbReference>
<reference evidence="10 11" key="2">
    <citation type="journal article" date="2010" name="Stand. Genomic Sci.">
        <title>Complete genome sequence of Desulfohalobium retbaense type strain (HR(100)).</title>
        <authorList>
            <person name="Spring S."/>
            <person name="Nolan M."/>
            <person name="Lapidus A."/>
            <person name="Glavina Del Rio T."/>
            <person name="Copeland A."/>
            <person name="Tice H."/>
            <person name="Cheng J.F."/>
            <person name="Lucas S."/>
            <person name="Land M."/>
            <person name="Chen F."/>
            <person name="Bruce D."/>
            <person name="Goodwin L."/>
            <person name="Pitluck S."/>
            <person name="Ivanova N."/>
            <person name="Mavromatis K."/>
            <person name="Mikhailova N."/>
            <person name="Pati A."/>
            <person name="Chen A."/>
            <person name="Palaniappan K."/>
            <person name="Hauser L."/>
            <person name="Chang Y.J."/>
            <person name="Jeffries C.D."/>
            <person name="Munk C."/>
            <person name="Kiss H."/>
            <person name="Chain P."/>
            <person name="Han C."/>
            <person name="Brettin T."/>
            <person name="Detter J.C."/>
            <person name="Schuler E."/>
            <person name="Goker M."/>
            <person name="Rohde M."/>
            <person name="Bristow J."/>
            <person name="Eisen J.A."/>
            <person name="Markowitz V."/>
            <person name="Hugenholtz P."/>
            <person name="Kyrpides N.C."/>
            <person name="Klenk H.P."/>
        </authorList>
    </citation>
    <scope>NUCLEOTIDE SEQUENCE [LARGE SCALE GENOMIC DNA]</scope>
    <source>
        <strain evidence="11">ATCC 49802 / DSM 20745 / S 6022</strain>
    </source>
</reference>
<evidence type="ECO:0000313" key="10">
    <source>
        <dbReference type="EMBL" id="ACZ37517.1"/>
    </source>
</evidence>
<keyword evidence="6 8" id="KW-0472">Membrane</keyword>
<feature type="transmembrane region" description="Helical" evidence="8">
    <location>
        <begin position="200"/>
        <end position="220"/>
    </location>
</feature>
<keyword evidence="11" id="KW-1185">Reference proteome</keyword>
<dbReference type="FunCoup" id="D1C5K1">
    <property type="interactions" value="163"/>
</dbReference>
<keyword evidence="5 8" id="KW-1133">Transmembrane helix</keyword>
<proteinExistence type="predicted"/>
<dbReference type="NCBIfam" id="TIGR00711">
    <property type="entry name" value="efflux_EmrB"/>
    <property type="match status" value="1"/>
</dbReference>
<comment type="subcellular location">
    <subcellularLocation>
        <location evidence="1">Cell membrane</location>
        <topology evidence="1">Multi-pass membrane protein</topology>
    </subcellularLocation>
</comment>
<dbReference type="GO" id="GO:0005886">
    <property type="term" value="C:plasma membrane"/>
    <property type="evidence" value="ECO:0007669"/>
    <property type="project" value="UniProtKB-SubCell"/>
</dbReference>
<dbReference type="Pfam" id="PF07690">
    <property type="entry name" value="MFS_1"/>
    <property type="match status" value="1"/>
</dbReference>
<feature type="transmembrane region" description="Helical" evidence="8">
    <location>
        <begin position="333"/>
        <end position="352"/>
    </location>
</feature>
<feature type="transmembrane region" description="Helical" evidence="8">
    <location>
        <begin position="140"/>
        <end position="161"/>
    </location>
</feature>
<dbReference type="GO" id="GO:0022857">
    <property type="term" value="F:transmembrane transporter activity"/>
    <property type="evidence" value="ECO:0007669"/>
    <property type="project" value="InterPro"/>
</dbReference>
<feature type="transmembrane region" description="Helical" evidence="8">
    <location>
        <begin position="270"/>
        <end position="290"/>
    </location>
</feature>
<feature type="domain" description="Major facilitator superfamily (MFS) profile" evidence="9">
    <location>
        <begin position="15"/>
        <end position="502"/>
    </location>
</feature>
<dbReference type="EMBL" id="CP001823">
    <property type="protein sequence ID" value="ACZ37517.1"/>
    <property type="molecule type" value="Genomic_DNA"/>
</dbReference>
<dbReference type="Gene3D" id="1.20.1250.20">
    <property type="entry name" value="MFS general substrate transporter like domains"/>
    <property type="match status" value="1"/>
</dbReference>
<evidence type="ECO:0000256" key="2">
    <source>
        <dbReference type="ARBA" id="ARBA00022448"/>
    </source>
</evidence>
<keyword evidence="4 8" id="KW-0812">Transmembrane</keyword>
<dbReference type="PANTHER" id="PTHR42718:SF42">
    <property type="entry name" value="EXPORT PROTEIN"/>
    <property type="match status" value="1"/>
</dbReference>
<dbReference type="InterPro" id="IPR036259">
    <property type="entry name" value="MFS_trans_sf"/>
</dbReference>
<dbReference type="PRINTS" id="PR01036">
    <property type="entry name" value="TCRTETB"/>
</dbReference>
<evidence type="ECO:0000256" key="8">
    <source>
        <dbReference type="SAM" id="Phobius"/>
    </source>
</evidence>
<evidence type="ECO:0000256" key="7">
    <source>
        <dbReference type="SAM" id="MobiDB-lite"/>
    </source>
</evidence>
<dbReference type="HOGENOM" id="CLU_000960_28_2_0"/>
<dbReference type="InterPro" id="IPR004638">
    <property type="entry name" value="EmrB-like"/>
</dbReference>
<evidence type="ECO:0000256" key="4">
    <source>
        <dbReference type="ARBA" id="ARBA00022692"/>
    </source>
</evidence>
<feature type="transmembrane region" description="Helical" evidence="8">
    <location>
        <begin position="53"/>
        <end position="73"/>
    </location>
</feature>
<feature type="compositionally biased region" description="Acidic residues" evidence="7">
    <location>
        <begin position="516"/>
        <end position="529"/>
    </location>
</feature>
<dbReference type="PANTHER" id="PTHR42718">
    <property type="entry name" value="MAJOR FACILITATOR SUPERFAMILY MULTIDRUG TRANSPORTER MFSC"/>
    <property type="match status" value="1"/>
</dbReference>
<dbReference type="PROSITE" id="PS50850">
    <property type="entry name" value="MFS"/>
    <property type="match status" value="1"/>
</dbReference>
<gene>
    <name evidence="10" type="ordered locus">Sthe_0078</name>
</gene>
<feature type="transmembrane region" description="Helical" evidence="8">
    <location>
        <begin position="358"/>
        <end position="376"/>
    </location>
</feature>
<feature type="transmembrane region" description="Helical" evidence="8">
    <location>
        <begin position="479"/>
        <end position="498"/>
    </location>
</feature>
<evidence type="ECO:0000256" key="5">
    <source>
        <dbReference type="ARBA" id="ARBA00022989"/>
    </source>
</evidence>
<dbReference type="STRING" id="479434.Sthe_0078"/>
<feature type="transmembrane region" description="Helical" evidence="8">
    <location>
        <begin position="110"/>
        <end position="128"/>
    </location>
</feature>
<evidence type="ECO:0000256" key="1">
    <source>
        <dbReference type="ARBA" id="ARBA00004651"/>
    </source>
</evidence>
<dbReference type="OrthoDB" id="102502at2"/>
<dbReference type="InParanoid" id="D1C5K1"/>
<evidence type="ECO:0000313" key="11">
    <source>
        <dbReference type="Proteomes" id="UP000002027"/>
    </source>
</evidence>
<protein>
    <submittedName>
        <fullName evidence="10">Drug resistance transporter, EmrB/QacA subfamily</fullName>
    </submittedName>
</protein>
<name>D1C5K1_SPHTD</name>
<organism evidence="10 11">
    <name type="scientific">Sphaerobacter thermophilus (strain ATCC 49802 / DSM 20745 / KCCM 41009 / NCIMB 13125 / S 6022)</name>
    <dbReference type="NCBI Taxonomy" id="479434"/>
    <lineage>
        <taxon>Bacteria</taxon>
        <taxon>Pseudomonadati</taxon>
        <taxon>Thermomicrobiota</taxon>
        <taxon>Thermomicrobia</taxon>
        <taxon>Sphaerobacterales</taxon>
        <taxon>Sphaerobacterineae</taxon>
        <taxon>Sphaerobacteraceae</taxon>
        <taxon>Sphaerobacter</taxon>
    </lineage>
</organism>
<dbReference type="InterPro" id="IPR011701">
    <property type="entry name" value="MFS"/>
</dbReference>
<dbReference type="KEGG" id="sti:Sthe_0078"/>
<evidence type="ECO:0000256" key="6">
    <source>
        <dbReference type="ARBA" id="ARBA00023136"/>
    </source>
</evidence>
<feature type="transmembrane region" description="Helical" evidence="8">
    <location>
        <begin position="167"/>
        <end position="188"/>
    </location>
</feature>